<evidence type="ECO:0008006" key="9">
    <source>
        <dbReference type="Google" id="ProtNLM"/>
    </source>
</evidence>
<feature type="transmembrane region" description="Helical" evidence="7">
    <location>
        <begin position="142"/>
        <end position="175"/>
    </location>
</feature>
<keyword evidence="5 7" id="KW-0472">Membrane</keyword>
<proteinExistence type="predicted"/>
<evidence type="ECO:0000256" key="5">
    <source>
        <dbReference type="ARBA" id="ARBA00023136"/>
    </source>
</evidence>
<dbReference type="GO" id="GO:0016020">
    <property type="term" value="C:membrane"/>
    <property type="evidence" value="ECO:0007669"/>
    <property type="project" value="UniProtKB-SubCell"/>
</dbReference>
<evidence type="ECO:0000256" key="3">
    <source>
        <dbReference type="ARBA" id="ARBA00022692"/>
    </source>
</evidence>
<reference evidence="8" key="1">
    <citation type="journal article" date="2020" name="Nature">
        <title>Giant virus diversity and host interactions through global metagenomics.</title>
        <authorList>
            <person name="Schulz F."/>
            <person name="Roux S."/>
            <person name="Paez-Espino D."/>
            <person name="Jungbluth S."/>
            <person name="Walsh D.A."/>
            <person name="Denef V.J."/>
            <person name="McMahon K.D."/>
            <person name="Konstantinidis K.T."/>
            <person name="Eloe-Fadrosh E.A."/>
            <person name="Kyrpides N.C."/>
            <person name="Woyke T."/>
        </authorList>
    </citation>
    <scope>NUCLEOTIDE SEQUENCE</scope>
    <source>
        <strain evidence="8">GVMAG-S-ERX556101-89</strain>
    </source>
</reference>
<sequence length="520" mass="55654">MYFWIVITGGIFAFVAAMGIGANDVANAYATSIGSKSLTIRQAVILASIFEAGGAILMGSHVTKTIRKGIADYKCFEDDPGSLMYGSMWVCFSVAMWLFIASKYEMPVSTTHSCVGGIIGMTIALKGSDCVIWYQEKDTFPFIGGVAGIVASWVVSPIFSAILSSSLFGILRTCFLRSQDSFSRTSYVFPIMVGATVTLNTFYIVYKGAKGLGLDNTPIEIACAWSFGFGGVSALAVIPLVSYIKKRVSERIDQQKYNNNGSNDKSRRGENKTSETASTSDSHNNNTEDSCCFCCMSDCLEKKDCTGLVQYVNKSLKIDINEVIASDENVLAIHDSAEKFEPKTEELFKSLQVFTAICDSFSHGANDVANAIGPFAAIYIISRENEVNKKSELGTDAYWILALGGAGIALGLALYGYKIIQAIGLKLCKITPSRGVAIELASALVIITGSRLEIPLSTTHCQIGATMGVAALENPRTCSGMNRTIVFKTIIGWVITLVVVGSTAAVLTAQGAYGPETTGP</sequence>
<dbReference type="Pfam" id="PF01384">
    <property type="entry name" value="PHO4"/>
    <property type="match status" value="1"/>
</dbReference>
<feature type="transmembrane region" description="Helical" evidence="7">
    <location>
        <begin position="187"/>
        <end position="206"/>
    </location>
</feature>
<feature type="compositionally biased region" description="Polar residues" evidence="6">
    <location>
        <begin position="274"/>
        <end position="286"/>
    </location>
</feature>
<dbReference type="GO" id="GO:0005315">
    <property type="term" value="F:phosphate transmembrane transporter activity"/>
    <property type="evidence" value="ECO:0007669"/>
    <property type="project" value="InterPro"/>
</dbReference>
<feature type="compositionally biased region" description="Basic and acidic residues" evidence="6">
    <location>
        <begin position="264"/>
        <end position="273"/>
    </location>
</feature>
<dbReference type="EMBL" id="MN738829">
    <property type="protein sequence ID" value="QHT38262.1"/>
    <property type="molecule type" value="Genomic_DNA"/>
</dbReference>
<feature type="transmembrane region" description="Helical" evidence="7">
    <location>
        <begin position="397"/>
        <end position="417"/>
    </location>
</feature>
<dbReference type="PANTHER" id="PTHR11101:SF96">
    <property type="entry name" value="PHOSPHATE TRANSPORTER"/>
    <property type="match status" value="1"/>
</dbReference>
<comment type="subcellular location">
    <subcellularLocation>
        <location evidence="1">Membrane</location>
        <topology evidence="1">Multi-pass membrane protein</topology>
    </subcellularLocation>
</comment>
<evidence type="ECO:0000313" key="8">
    <source>
        <dbReference type="EMBL" id="QHT38262.1"/>
    </source>
</evidence>
<evidence type="ECO:0000256" key="7">
    <source>
        <dbReference type="SAM" id="Phobius"/>
    </source>
</evidence>
<evidence type="ECO:0000256" key="1">
    <source>
        <dbReference type="ARBA" id="ARBA00004141"/>
    </source>
</evidence>
<keyword evidence="2" id="KW-0813">Transport</keyword>
<feature type="transmembrane region" description="Helical" evidence="7">
    <location>
        <begin position="490"/>
        <end position="513"/>
    </location>
</feature>
<feature type="region of interest" description="Disordered" evidence="6">
    <location>
        <begin position="255"/>
        <end position="286"/>
    </location>
</feature>
<dbReference type="PANTHER" id="PTHR11101">
    <property type="entry name" value="PHOSPHATE TRANSPORTER"/>
    <property type="match status" value="1"/>
</dbReference>
<dbReference type="AlphaFoldDB" id="A0A6C0FAM7"/>
<keyword evidence="4 7" id="KW-1133">Transmembrane helix</keyword>
<organism evidence="8">
    <name type="scientific">viral metagenome</name>
    <dbReference type="NCBI Taxonomy" id="1070528"/>
    <lineage>
        <taxon>unclassified sequences</taxon>
        <taxon>metagenomes</taxon>
        <taxon>organismal metagenomes</taxon>
    </lineage>
</organism>
<evidence type="ECO:0000256" key="2">
    <source>
        <dbReference type="ARBA" id="ARBA00022448"/>
    </source>
</evidence>
<feature type="transmembrane region" description="Helical" evidence="7">
    <location>
        <begin position="44"/>
        <end position="62"/>
    </location>
</feature>
<dbReference type="GO" id="GO:0035435">
    <property type="term" value="P:phosphate ion transmembrane transport"/>
    <property type="evidence" value="ECO:0007669"/>
    <property type="project" value="TreeGrafter"/>
</dbReference>
<accession>A0A6C0FAM7</accession>
<protein>
    <recommendedName>
        <fullName evidence="9">Phosphate transporter</fullName>
    </recommendedName>
</protein>
<dbReference type="InterPro" id="IPR001204">
    <property type="entry name" value="Phos_transporter"/>
</dbReference>
<evidence type="ECO:0000256" key="6">
    <source>
        <dbReference type="SAM" id="MobiDB-lite"/>
    </source>
</evidence>
<name>A0A6C0FAM7_9ZZZZ</name>
<evidence type="ECO:0000256" key="4">
    <source>
        <dbReference type="ARBA" id="ARBA00022989"/>
    </source>
</evidence>
<keyword evidence="3 7" id="KW-0812">Transmembrane</keyword>
<feature type="transmembrane region" description="Helical" evidence="7">
    <location>
        <begin position="83"/>
        <end position="100"/>
    </location>
</feature>
<feature type="transmembrane region" description="Helical" evidence="7">
    <location>
        <begin position="218"/>
        <end position="241"/>
    </location>
</feature>